<dbReference type="InterPro" id="IPR010394">
    <property type="entry name" value="5-nucleotidase"/>
</dbReference>
<proteinExistence type="predicted"/>
<evidence type="ECO:0000313" key="1">
    <source>
        <dbReference type="EMBL" id="QJR05685.1"/>
    </source>
</evidence>
<accession>A0A6M4GET9</accession>
<evidence type="ECO:0000313" key="2">
    <source>
        <dbReference type="Proteomes" id="UP000502611"/>
    </source>
</evidence>
<dbReference type="GO" id="GO:0005737">
    <property type="term" value="C:cytoplasm"/>
    <property type="evidence" value="ECO:0007669"/>
    <property type="project" value="InterPro"/>
</dbReference>
<geneLocation type="plasmid" evidence="2">
    <name>p-a-sy</name>
</geneLocation>
<dbReference type="GO" id="GO:0009117">
    <property type="term" value="P:nucleotide metabolic process"/>
    <property type="evidence" value="ECO:0007669"/>
    <property type="project" value="InterPro"/>
</dbReference>
<dbReference type="Pfam" id="PF06189">
    <property type="entry name" value="5-nucleotidase"/>
    <property type="match status" value="1"/>
</dbReference>
<dbReference type="RefSeq" id="WP_051035837.1">
    <property type="nucleotide sequence ID" value="NZ_CP053022.1"/>
</dbReference>
<dbReference type="PANTHER" id="PTHR31367">
    <property type="entry name" value="CYTOSOLIC 5'-NUCLEOTIDASE 1 FAMILY MEMBER"/>
    <property type="match status" value="1"/>
</dbReference>
<name>A0A6M4GET9_SPHYA</name>
<reference evidence="1 2" key="1">
    <citation type="submission" date="2020-04" db="EMBL/GenBank/DDBJ databases">
        <title>The Whole Genome Analysis of High salt-tolerant Sphingobium yanoikuyae YC-XJ2 with Aryl organophosphorus flame retardants (aryl-OPFRs)-degrading capacity and characteristics of Related phosphotriesterase.</title>
        <authorList>
            <person name="Li X."/>
        </authorList>
    </citation>
    <scope>NUCLEOTIDE SEQUENCE [LARGE SCALE GENOMIC DNA]</scope>
    <source>
        <strain evidence="1 2">YC-XJ2</strain>
        <plasmid evidence="2">p-a-sy</plasmid>
    </source>
</reference>
<dbReference type="GO" id="GO:0000166">
    <property type="term" value="F:nucleotide binding"/>
    <property type="evidence" value="ECO:0007669"/>
    <property type="project" value="InterPro"/>
</dbReference>
<dbReference type="GO" id="GO:0000287">
    <property type="term" value="F:magnesium ion binding"/>
    <property type="evidence" value="ECO:0007669"/>
    <property type="project" value="InterPro"/>
</dbReference>
<dbReference type="PANTHER" id="PTHR31367:SF5">
    <property type="entry name" value="CYTOSOLIC 5'-NUCLEOTIDASE 1A"/>
    <property type="match status" value="1"/>
</dbReference>
<organism evidence="1 2">
    <name type="scientific">Sphingobium yanoikuyae</name>
    <name type="common">Sphingomonas yanoikuyae</name>
    <dbReference type="NCBI Taxonomy" id="13690"/>
    <lineage>
        <taxon>Bacteria</taxon>
        <taxon>Pseudomonadati</taxon>
        <taxon>Pseudomonadota</taxon>
        <taxon>Alphaproteobacteria</taxon>
        <taxon>Sphingomonadales</taxon>
        <taxon>Sphingomonadaceae</taxon>
        <taxon>Sphingobium</taxon>
    </lineage>
</organism>
<keyword evidence="1" id="KW-0614">Plasmid</keyword>
<dbReference type="GO" id="GO:0008253">
    <property type="term" value="F:5'-nucleotidase activity"/>
    <property type="evidence" value="ECO:0007669"/>
    <property type="project" value="InterPro"/>
</dbReference>
<dbReference type="Proteomes" id="UP000502611">
    <property type="component" value="Plasmid p-A-Sy"/>
</dbReference>
<protein>
    <submittedName>
        <fullName evidence="1">Uncharacterized protein</fullName>
    </submittedName>
</protein>
<dbReference type="AlphaFoldDB" id="A0A6M4GET9"/>
<dbReference type="EMBL" id="CP053022">
    <property type="protein sequence ID" value="QJR05685.1"/>
    <property type="molecule type" value="Genomic_DNA"/>
</dbReference>
<gene>
    <name evidence="1" type="ORF">HH800_25820</name>
</gene>
<sequence>MAWAAVGHTAGFVLPCVTTNDDLDTQLRIALDFDGVLLDDEAKSQYADGGLPLFHHHETTNKDRPWKGGPLMPLLQKISNIQEIKKRSGR</sequence>